<dbReference type="Pfam" id="PF00501">
    <property type="entry name" value="AMP-binding"/>
    <property type="match status" value="1"/>
</dbReference>
<dbReference type="PANTHER" id="PTHR24096:SF251">
    <property type="entry name" value="4-COUMARATE--COA LIGASE-LIKE 9"/>
    <property type="match status" value="1"/>
</dbReference>
<evidence type="ECO:0000313" key="3">
    <source>
        <dbReference type="EMBL" id="KAK3220421.1"/>
    </source>
</evidence>
<protein>
    <recommendedName>
        <fullName evidence="2">AMP-dependent synthetase/ligase domain-containing protein</fullName>
    </recommendedName>
</protein>
<dbReference type="GO" id="GO:0016405">
    <property type="term" value="F:CoA-ligase activity"/>
    <property type="evidence" value="ECO:0007669"/>
    <property type="project" value="TreeGrafter"/>
</dbReference>
<dbReference type="InterPro" id="IPR000873">
    <property type="entry name" value="AMP-dep_synth/lig_dom"/>
</dbReference>
<dbReference type="AlphaFoldDB" id="A0AAE0ALQ0"/>
<dbReference type="Proteomes" id="UP001281410">
    <property type="component" value="Unassembled WGS sequence"/>
</dbReference>
<accession>A0AAE0ALQ0</accession>
<dbReference type="SUPFAM" id="SSF56801">
    <property type="entry name" value="Acetyl-CoA synthetase-like"/>
    <property type="match status" value="1"/>
</dbReference>
<dbReference type="PANTHER" id="PTHR24096">
    <property type="entry name" value="LONG-CHAIN-FATTY-ACID--COA LIGASE"/>
    <property type="match status" value="1"/>
</dbReference>
<organism evidence="3 4">
    <name type="scientific">Dipteronia sinensis</name>
    <dbReference type="NCBI Taxonomy" id="43782"/>
    <lineage>
        <taxon>Eukaryota</taxon>
        <taxon>Viridiplantae</taxon>
        <taxon>Streptophyta</taxon>
        <taxon>Embryophyta</taxon>
        <taxon>Tracheophyta</taxon>
        <taxon>Spermatophyta</taxon>
        <taxon>Magnoliopsida</taxon>
        <taxon>eudicotyledons</taxon>
        <taxon>Gunneridae</taxon>
        <taxon>Pentapetalae</taxon>
        <taxon>rosids</taxon>
        <taxon>malvids</taxon>
        <taxon>Sapindales</taxon>
        <taxon>Sapindaceae</taxon>
        <taxon>Hippocastanoideae</taxon>
        <taxon>Acereae</taxon>
        <taxon>Dipteronia</taxon>
    </lineage>
</organism>
<comment type="caution">
    <text evidence="3">The sequence shown here is derived from an EMBL/GenBank/DDBJ whole genome shotgun (WGS) entry which is preliminary data.</text>
</comment>
<evidence type="ECO:0000313" key="4">
    <source>
        <dbReference type="Proteomes" id="UP001281410"/>
    </source>
</evidence>
<dbReference type="Gene3D" id="3.40.50.980">
    <property type="match status" value="1"/>
</dbReference>
<proteinExistence type="predicted"/>
<name>A0AAE0ALQ0_9ROSI</name>
<keyword evidence="1" id="KW-0436">Ligase</keyword>
<feature type="domain" description="AMP-dependent synthetase/ligase" evidence="2">
    <location>
        <begin position="51"/>
        <end position="202"/>
    </location>
</feature>
<keyword evidence="4" id="KW-1185">Reference proteome</keyword>
<evidence type="ECO:0000256" key="1">
    <source>
        <dbReference type="ARBA" id="ARBA00022598"/>
    </source>
</evidence>
<sequence length="202" mass="22531">MDPYSGFCLQTRTYHSLRPKILDLPPPSQPLSITEYVFSILRRSASSANSTVSDSTFMINAATGHRLAYSDLLRQTNSLAISLKKHYSLSKGDVAFILSPHSLQIPILYFSLHSIGIIISPTNPDDSSSDITRQINLNKAVIIFTTSQSSHKLINPTSNLINRRTVLINSPEFISLLTRYDDNKYDVINDVVNQSDVAVIIY</sequence>
<reference evidence="3" key="1">
    <citation type="journal article" date="2023" name="Plant J.">
        <title>Genome sequences and population genomics provide insights into the demographic history, inbreeding, and mutation load of two 'living fossil' tree species of Dipteronia.</title>
        <authorList>
            <person name="Feng Y."/>
            <person name="Comes H.P."/>
            <person name="Chen J."/>
            <person name="Zhu S."/>
            <person name="Lu R."/>
            <person name="Zhang X."/>
            <person name="Li P."/>
            <person name="Qiu J."/>
            <person name="Olsen K.M."/>
            <person name="Qiu Y."/>
        </authorList>
    </citation>
    <scope>NUCLEOTIDE SEQUENCE</scope>
    <source>
        <strain evidence="3">NBL</strain>
    </source>
</reference>
<gene>
    <name evidence="3" type="ORF">Dsin_014391</name>
</gene>
<evidence type="ECO:0000259" key="2">
    <source>
        <dbReference type="Pfam" id="PF00501"/>
    </source>
</evidence>
<dbReference type="EMBL" id="JANJYJ010000004">
    <property type="protein sequence ID" value="KAK3220421.1"/>
    <property type="molecule type" value="Genomic_DNA"/>
</dbReference>